<name>A0A5M9MLB1_9EURO</name>
<dbReference type="VEuPathDB" id="FungiDB:EYZ11_004706"/>
<dbReference type="RefSeq" id="XP_033427159.1">
    <property type="nucleotide sequence ID" value="XM_033571127.1"/>
</dbReference>
<protein>
    <submittedName>
        <fullName evidence="1">Uncharacterized protein</fullName>
    </submittedName>
</protein>
<dbReference type="AlphaFoldDB" id="A0A5M9MLB1"/>
<evidence type="ECO:0000313" key="1">
    <source>
        <dbReference type="EMBL" id="KAA8647798.1"/>
    </source>
</evidence>
<evidence type="ECO:0000313" key="2">
    <source>
        <dbReference type="Proteomes" id="UP000324241"/>
    </source>
</evidence>
<sequence>MGLSGRYLEYWLDAEETLQDTRQDDNLYDAAHLAQLIAALGPPTPEFLARNPKRTADLWGAQVNWLGLVPIPDSRIMEVLKIRMQNKSGFLRRI</sequence>
<proteinExistence type="predicted"/>
<dbReference type="EMBL" id="QUQM01000004">
    <property type="protein sequence ID" value="KAA8647798.1"/>
    <property type="molecule type" value="Genomic_DNA"/>
</dbReference>
<reference evidence="1 2" key="1">
    <citation type="submission" date="2019-08" db="EMBL/GenBank/DDBJ databases">
        <title>The genome sequence of a newly discovered highly antifungal drug resistant Aspergillus species, Aspergillus tanneri NIH 1004.</title>
        <authorList>
            <person name="Mounaud S."/>
            <person name="Singh I."/>
            <person name="Joardar V."/>
            <person name="Pakala S."/>
            <person name="Pakala S."/>
            <person name="Venepally P."/>
            <person name="Chung J.K."/>
            <person name="Losada L."/>
            <person name="Nierman W.C."/>
        </authorList>
    </citation>
    <scope>NUCLEOTIDE SEQUENCE [LARGE SCALE GENOMIC DNA]</scope>
    <source>
        <strain evidence="1 2">NIH1004</strain>
    </source>
</reference>
<dbReference type="Proteomes" id="UP000324241">
    <property type="component" value="Unassembled WGS sequence"/>
</dbReference>
<dbReference type="GeneID" id="54329201"/>
<dbReference type="Gene3D" id="1.10.510.10">
    <property type="entry name" value="Transferase(Phosphotransferase) domain 1"/>
    <property type="match status" value="1"/>
</dbReference>
<dbReference type="OrthoDB" id="4497790at2759"/>
<organism evidence="1 2">
    <name type="scientific">Aspergillus tanneri</name>
    <dbReference type="NCBI Taxonomy" id="1220188"/>
    <lineage>
        <taxon>Eukaryota</taxon>
        <taxon>Fungi</taxon>
        <taxon>Dikarya</taxon>
        <taxon>Ascomycota</taxon>
        <taxon>Pezizomycotina</taxon>
        <taxon>Eurotiomycetes</taxon>
        <taxon>Eurotiomycetidae</taxon>
        <taxon>Eurotiales</taxon>
        <taxon>Aspergillaceae</taxon>
        <taxon>Aspergillus</taxon>
        <taxon>Aspergillus subgen. Circumdati</taxon>
    </lineage>
</organism>
<comment type="caution">
    <text evidence="1">The sequence shown here is derived from an EMBL/GenBank/DDBJ whole genome shotgun (WGS) entry which is preliminary data.</text>
</comment>
<gene>
    <name evidence="1" type="ORF">ATNIH1004_006499</name>
</gene>
<accession>A0A5M9MLB1</accession>